<accession>X1P194</accession>
<comment type="similarity">
    <text evidence="2">Belongs to the zinc-containing alcohol dehydrogenase family.</text>
</comment>
<keyword evidence="5" id="KW-0560">Oxidoreductase</keyword>
<comment type="caution">
    <text evidence="7">The sequence shown here is derived from an EMBL/GenBank/DDBJ whole genome shotgun (WGS) entry which is preliminary data.</text>
</comment>
<name>X1P194_9ZZZZ</name>
<dbReference type="PANTHER" id="PTHR43350">
    <property type="entry name" value="NAD-DEPENDENT ALCOHOL DEHYDROGENASE"/>
    <property type="match status" value="1"/>
</dbReference>
<dbReference type="Pfam" id="PF00107">
    <property type="entry name" value="ADH_zinc_N"/>
    <property type="match status" value="1"/>
</dbReference>
<dbReference type="InterPro" id="IPR036291">
    <property type="entry name" value="NAD(P)-bd_dom_sf"/>
</dbReference>
<protein>
    <recommendedName>
        <fullName evidence="6">Alcohol dehydrogenase-like C-terminal domain-containing protein</fullName>
    </recommendedName>
</protein>
<organism evidence="7">
    <name type="scientific">marine sediment metagenome</name>
    <dbReference type="NCBI Taxonomy" id="412755"/>
    <lineage>
        <taxon>unclassified sequences</taxon>
        <taxon>metagenomes</taxon>
        <taxon>ecological metagenomes</taxon>
    </lineage>
</organism>
<dbReference type="EMBL" id="BARV01038654">
    <property type="protein sequence ID" value="GAI49653.1"/>
    <property type="molecule type" value="Genomic_DNA"/>
</dbReference>
<feature type="non-terminal residue" evidence="7">
    <location>
        <position position="1"/>
    </location>
</feature>
<evidence type="ECO:0000256" key="4">
    <source>
        <dbReference type="ARBA" id="ARBA00022833"/>
    </source>
</evidence>
<dbReference type="AlphaFoldDB" id="X1P194"/>
<dbReference type="PANTHER" id="PTHR43350:SF17">
    <property type="entry name" value="NAD-DEPENDENT ALCOHOL DEHYDROGENASE"/>
    <property type="match status" value="1"/>
</dbReference>
<evidence type="ECO:0000259" key="6">
    <source>
        <dbReference type="Pfam" id="PF00107"/>
    </source>
</evidence>
<feature type="domain" description="Alcohol dehydrogenase-like C-terminal" evidence="6">
    <location>
        <begin position="1"/>
        <end position="74"/>
    </location>
</feature>
<dbReference type="GO" id="GO:0046872">
    <property type="term" value="F:metal ion binding"/>
    <property type="evidence" value="ECO:0007669"/>
    <property type="project" value="UniProtKB-KW"/>
</dbReference>
<evidence type="ECO:0000256" key="2">
    <source>
        <dbReference type="ARBA" id="ARBA00008072"/>
    </source>
</evidence>
<keyword evidence="4" id="KW-0862">Zinc</keyword>
<reference evidence="7" key="1">
    <citation type="journal article" date="2014" name="Front. Microbiol.">
        <title>High frequency of phylogenetically diverse reductive dehalogenase-homologous genes in deep subseafloor sedimentary metagenomes.</title>
        <authorList>
            <person name="Kawai M."/>
            <person name="Futagami T."/>
            <person name="Toyoda A."/>
            <person name="Takaki Y."/>
            <person name="Nishi S."/>
            <person name="Hori S."/>
            <person name="Arai W."/>
            <person name="Tsubouchi T."/>
            <person name="Morono Y."/>
            <person name="Uchiyama I."/>
            <person name="Ito T."/>
            <person name="Fujiyama A."/>
            <person name="Inagaki F."/>
            <person name="Takami H."/>
        </authorList>
    </citation>
    <scope>NUCLEOTIDE SEQUENCE</scope>
    <source>
        <strain evidence="7">Expedition CK06-06</strain>
    </source>
</reference>
<comment type="cofactor">
    <cofactor evidence="1">
        <name>Zn(2+)</name>
        <dbReference type="ChEBI" id="CHEBI:29105"/>
    </cofactor>
</comment>
<evidence type="ECO:0000256" key="3">
    <source>
        <dbReference type="ARBA" id="ARBA00022723"/>
    </source>
</evidence>
<evidence type="ECO:0000256" key="1">
    <source>
        <dbReference type="ARBA" id="ARBA00001947"/>
    </source>
</evidence>
<evidence type="ECO:0000313" key="7">
    <source>
        <dbReference type="EMBL" id="GAI49653.1"/>
    </source>
</evidence>
<proteinExistence type="inferred from homology"/>
<dbReference type="GO" id="GO:0016491">
    <property type="term" value="F:oxidoreductase activity"/>
    <property type="evidence" value="ECO:0007669"/>
    <property type="project" value="UniProtKB-KW"/>
</dbReference>
<gene>
    <name evidence="7" type="ORF">S06H3_59482</name>
</gene>
<evidence type="ECO:0000256" key="5">
    <source>
        <dbReference type="ARBA" id="ARBA00023002"/>
    </source>
</evidence>
<sequence>DINDLKLEKAKALGANYTINSQKEDLEKKIFHLTNGQSVNVVIEAVGLSETFKKAIDLVCFAGRVVYICFQFIYNPSQNYAFFCQFLYYFKLNGNDFII</sequence>
<dbReference type="SUPFAM" id="SSF51735">
    <property type="entry name" value="NAD(P)-binding Rossmann-fold domains"/>
    <property type="match status" value="1"/>
</dbReference>
<keyword evidence="3" id="KW-0479">Metal-binding</keyword>
<dbReference type="Gene3D" id="3.40.50.720">
    <property type="entry name" value="NAD(P)-binding Rossmann-like Domain"/>
    <property type="match status" value="1"/>
</dbReference>
<dbReference type="InterPro" id="IPR013149">
    <property type="entry name" value="ADH-like_C"/>
</dbReference>